<sequence length="981" mass="112299">MSGWTEQQREAITRRNTSVVLSAGAGCGKTFVLTQRYVSHLESDGATPRQIVAITFTERAAREMRERIRRELRQRWQQSWQQNDPQAFARWQTLLLELEQAQITTIHAFCSALLRRYAIPAGLDPSFTVLDELQAVTWQQEHIRETLPRLLLHSQASAAESLRQLLHYFSYSELLRAIEGLLAQEDCPAWEEWLRRSPEEIVEFWREQAVHLRSLWVRHLRRTDPRWVAVERLLPRLAVHSNSLGRLAQTLGQLLKELSQPSASPDTLDRLREAARIQGIPRKDWPDDTLKEQTKTILADFREALKRDAETFDSQLWQTEAEGILQAARISQHWLAVALWVAKDAHRRKSQDDALSFQDLLLRCRDLVRDHPNIRKELQDQYRFLLLDELQDTDPVQMELIKCLCGDQLTSGKLFAVGDHKQSIYRFRGAEVELFLQLRQQMPPEGRLDLTRNFRSQAGVLHFVNALFRQHLSEYVPLEAHRRTEGSEVPVEFLWVVPAVADQAEGKAESKEQEEEAGKKPSEEGEEDGEHEGPARQRRRLEAAAVAQRIQELLADPTPRLWGRDTQPRRLRPRDIVLLFRAMTHVDIYEAALQEAGIDYYLVGGWAFFAQQEIYDILNVVRAIENPHDSIPLAGALRSPLLQVSDDSLAILAQHRDGLWGGLRDAAWQQQLPAAEQEVVRRAARLLQQWQRQKDRLPLARLLGQIVADTAYDAALQFEPLGERKLANLWKILDLAREFEQGGLFGLHEFADRLQDLIARQPKEEQAATVPEEADVVRLMSIHQAKGLEFPVVFLPDLAGARRSGWTAPVRWHRTLGCLVQLPSEWKMLPEGQETLPFSPLPCQLGQKWDALADTEEEWRIFYVACTRAADRLILSAALQRPLEPHESTLPLQHNPWTLLLEDRFDLIHGVCRDPAESLQVRVRFVEARQLTASPLDITAGTHPNSATEARSEIPARGMPAEINPNVATEPNPLRTDPFAS</sequence>
<keyword evidence="5" id="KW-0413">Isomerase</keyword>
<dbReference type="EC" id="5.6.2.4" evidence="7"/>
<dbReference type="CDD" id="cd17932">
    <property type="entry name" value="DEXQc_UvrD"/>
    <property type="match status" value="1"/>
</dbReference>
<dbReference type="PROSITE" id="PS51198">
    <property type="entry name" value="UVRD_HELICASE_ATP_BIND"/>
    <property type="match status" value="1"/>
</dbReference>
<keyword evidence="3 9" id="KW-0347">Helicase</keyword>
<comment type="catalytic activity">
    <reaction evidence="6">
        <text>Couples ATP hydrolysis with the unwinding of duplex DNA by translocating in the 3'-5' direction.</text>
        <dbReference type="EC" id="5.6.2.4"/>
    </reaction>
</comment>
<dbReference type="InterPro" id="IPR014016">
    <property type="entry name" value="UvrD-like_ATP-bd"/>
</dbReference>
<dbReference type="PROSITE" id="PS51217">
    <property type="entry name" value="UVRD_HELICASE_CTER"/>
    <property type="match status" value="1"/>
</dbReference>
<evidence type="ECO:0000256" key="5">
    <source>
        <dbReference type="ARBA" id="ARBA00023235"/>
    </source>
</evidence>
<dbReference type="Pfam" id="PF13361">
    <property type="entry name" value="UvrD_C"/>
    <property type="match status" value="1"/>
</dbReference>
<dbReference type="Gene3D" id="3.40.50.300">
    <property type="entry name" value="P-loop containing nucleotide triphosphate hydrolases"/>
    <property type="match status" value="3"/>
</dbReference>
<evidence type="ECO:0000313" key="13">
    <source>
        <dbReference type="EMBL" id="MBA2226095.1"/>
    </source>
</evidence>
<keyword evidence="4 9" id="KW-0067">ATP-binding</keyword>
<dbReference type="Gene3D" id="1.10.486.10">
    <property type="entry name" value="PCRA, domain 4"/>
    <property type="match status" value="1"/>
</dbReference>
<dbReference type="PANTHER" id="PTHR11070:SF48">
    <property type="entry name" value="ATP-DEPENDENT HELICASE_NUCLEASE SUBUNIT A"/>
    <property type="match status" value="1"/>
</dbReference>
<feature type="domain" description="UvrD-like helicase ATP-binding" evidence="11">
    <location>
        <begin position="2"/>
        <end position="457"/>
    </location>
</feature>
<comment type="catalytic activity">
    <reaction evidence="8">
        <text>ATP + H2O = ADP + phosphate + H(+)</text>
        <dbReference type="Rhea" id="RHEA:13065"/>
        <dbReference type="ChEBI" id="CHEBI:15377"/>
        <dbReference type="ChEBI" id="CHEBI:15378"/>
        <dbReference type="ChEBI" id="CHEBI:30616"/>
        <dbReference type="ChEBI" id="CHEBI:43474"/>
        <dbReference type="ChEBI" id="CHEBI:456216"/>
        <dbReference type="EC" id="5.6.2.4"/>
    </reaction>
</comment>
<evidence type="ECO:0000256" key="8">
    <source>
        <dbReference type="ARBA" id="ARBA00048988"/>
    </source>
</evidence>
<evidence type="ECO:0000259" key="11">
    <source>
        <dbReference type="PROSITE" id="PS51198"/>
    </source>
</evidence>
<dbReference type="Pfam" id="PF00580">
    <property type="entry name" value="UvrD-helicase"/>
    <property type="match status" value="1"/>
</dbReference>
<accession>A0A7V8VDM4</accession>
<dbReference type="GO" id="GO:0016787">
    <property type="term" value="F:hydrolase activity"/>
    <property type="evidence" value="ECO:0007669"/>
    <property type="project" value="UniProtKB-UniRule"/>
</dbReference>
<feature type="binding site" evidence="9">
    <location>
        <begin position="23"/>
        <end position="30"/>
    </location>
    <ligand>
        <name>ATP</name>
        <dbReference type="ChEBI" id="CHEBI:30616"/>
    </ligand>
</feature>
<evidence type="ECO:0000313" key="14">
    <source>
        <dbReference type="Proteomes" id="UP000542342"/>
    </source>
</evidence>
<dbReference type="SUPFAM" id="SSF52540">
    <property type="entry name" value="P-loop containing nucleoside triphosphate hydrolases"/>
    <property type="match status" value="1"/>
</dbReference>
<organism evidence="13 14">
    <name type="scientific">Thermogemmata fonticola</name>
    <dbReference type="NCBI Taxonomy" id="2755323"/>
    <lineage>
        <taxon>Bacteria</taxon>
        <taxon>Pseudomonadati</taxon>
        <taxon>Planctomycetota</taxon>
        <taxon>Planctomycetia</taxon>
        <taxon>Gemmatales</taxon>
        <taxon>Gemmataceae</taxon>
        <taxon>Thermogemmata</taxon>
    </lineage>
</organism>
<reference evidence="13 14" key="1">
    <citation type="submission" date="2020-07" db="EMBL/GenBank/DDBJ databases">
        <title>Thermogemmata thermophila gen. nov., sp. nov., a novel moderate thermophilic planctomycete from a Kamchatka hot spring.</title>
        <authorList>
            <person name="Elcheninov A.G."/>
            <person name="Podosokorskaya O.A."/>
            <person name="Kovaleva O.L."/>
            <person name="Novikov A."/>
            <person name="Bonch-Osmolovskaya E.A."/>
            <person name="Toshchakov S.V."/>
            <person name="Kublanov I.V."/>
        </authorList>
    </citation>
    <scope>NUCLEOTIDE SEQUENCE [LARGE SCALE GENOMIC DNA]</scope>
    <source>
        <strain evidence="13 14">2918</strain>
    </source>
</reference>
<dbReference type="GO" id="GO:0005829">
    <property type="term" value="C:cytosol"/>
    <property type="evidence" value="ECO:0007669"/>
    <property type="project" value="TreeGrafter"/>
</dbReference>
<evidence type="ECO:0000256" key="2">
    <source>
        <dbReference type="ARBA" id="ARBA00022801"/>
    </source>
</evidence>
<dbReference type="GO" id="GO:0033202">
    <property type="term" value="C:DNA helicase complex"/>
    <property type="evidence" value="ECO:0007669"/>
    <property type="project" value="TreeGrafter"/>
</dbReference>
<dbReference type="PANTHER" id="PTHR11070">
    <property type="entry name" value="UVRD / RECB / PCRA DNA HELICASE FAMILY MEMBER"/>
    <property type="match status" value="1"/>
</dbReference>
<dbReference type="Proteomes" id="UP000542342">
    <property type="component" value="Unassembled WGS sequence"/>
</dbReference>
<name>A0A7V8VDM4_9BACT</name>
<dbReference type="GO" id="GO:0000725">
    <property type="term" value="P:recombinational repair"/>
    <property type="evidence" value="ECO:0007669"/>
    <property type="project" value="TreeGrafter"/>
</dbReference>
<feature type="compositionally biased region" description="Basic and acidic residues" evidence="10">
    <location>
        <begin position="504"/>
        <end position="523"/>
    </location>
</feature>
<evidence type="ECO:0000256" key="6">
    <source>
        <dbReference type="ARBA" id="ARBA00034617"/>
    </source>
</evidence>
<dbReference type="RefSeq" id="WP_194537525.1">
    <property type="nucleotide sequence ID" value="NZ_JACEFB010000004.1"/>
</dbReference>
<dbReference type="Gene3D" id="3.30.160.800">
    <property type="match status" value="1"/>
</dbReference>
<evidence type="ECO:0000256" key="9">
    <source>
        <dbReference type="PROSITE-ProRule" id="PRU00560"/>
    </source>
</evidence>
<feature type="region of interest" description="Disordered" evidence="10">
    <location>
        <begin position="937"/>
        <end position="981"/>
    </location>
</feature>
<dbReference type="GO" id="GO:0043138">
    <property type="term" value="F:3'-5' DNA helicase activity"/>
    <property type="evidence" value="ECO:0007669"/>
    <property type="project" value="UniProtKB-EC"/>
</dbReference>
<dbReference type="GO" id="GO:0005524">
    <property type="term" value="F:ATP binding"/>
    <property type="evidence" value="ECO:0007669"/>
    <property type="project" value="UniProtKB-UniRule"/>
</dbReference>
<dbReference type="GO" id="GO:0003677">
    <property type="term" value="F:DNA binding"/>
    <property type="evidence" value="ECO:0007669"/>
    <property type="project" value="InterPro"/>
</dbReference>
<evidence type="ECO:0000256" key="1">
    <source>
        <dbReference type="ARBA" id="ARBA00022741"/>
    </source>
</evidence>
<gene>
    <name evidence="13" type="ORF">H0921_07960</name>
</gene>
<feature type="region of interest" description="Disordered" evidence="10">
    <location>
        <begin position="504"/>
        <end position="541"/>
    </location>
</feature>
<dbReference type="InterPro" id="IPR027417">
    <property type="entry name" value="P-loop_NTPase"/>
</dbReference>
<keyword evidence="1 9" id="KW-0547">Nucleotide-binding</keyword>
<dbReference type="AlphaFoldDB" id="A0A7V8VDM4"/>
<evidence type="ECO:0000256" key="3">
    <source>
        <dbReference type="ARBA" id="ARBA00022806"/>
    </source>
</evidence>
<feature type="domain" description="UvrD-like helicase C-terminal" evidence="12">
    <location>
        <begin position="498"/>
        <end position="787"/>
    </location>
</feature>
<evidence type="ECO:0000256" key="7">
    <source>
        <dbReference type="ARBA" id="ARBA00034808"/>
    </source>
</evidence>
<keyword evidence="14" id="KW-1185">Reference proteome</keyword>
<evidence type="ECO:0000259" key="12">
    <source>
        <dbReference type="PROSITE" id="PS51217"/>
    </source>
</evidence>
<proteinExistence type="predicted"/>
<keyword evidence="2 9" id="KW-0378">Hydrolase</keyword>
<evidence type="ECO:0000256" key="4">
    <source>
        <dbReference type="ARBA" id="ARBA00022840"/>
    </source>
</evidence>
<dbReference type="EMBL" id="JACEFB010000004">
    <property type="protein sequence ID" value="MBA2226095.1"/>
    <property type="molecule type" value="Genomic_DNA"/>
</dbReference>
<protein>
    <recommendedName>
        <fullName evidence="7">DNA 3'-5' helicase</fullName>
        <ecNumber evidence="7">5.6.2.4</ecNumber>
    </recommendedName>
</protein>
<dbReference type="InterPro" id="IPR014017">
    <property type="entry name" value="DNA_helicase_UvrD-like_C"/>
</dbReference>
<dbReference type="InterPro" id="IPR000212">
    <property type="entry name" value="DNA_helicase_UvrD/REP"/>
</dbReference>
<evidence type="ECO:0000256" key="10">
    <source>
        <dbReference type="SAM" id="MobiDB-lite"/>
    </source>
</evidence>
<comment type="caution">
    <text evidence="13">The sequence shown here is derived from an EMBL/GenBank/DDBJ whole genome shotgun (WGS) entry which is preliminary data.</text>
</comment>